<evidence type="ECO:0000256" key="3">
    <source>
        <dbReference type="SAM" id="SignalP"/>
    </source>
</evidence>
<keyword evidence="3" id="KW-0732">Signal</keyword>
<dbReference type="Proteomes" id="UP000232491">
    <property type="component" value="Chromosome"/>
</dbReference>
<feature type="compositionally biased region" description="Low complexity" evidence="1">
    <location>
        <begin position="832"/>
        <end position="843"/>
    </location>
</feature>
<feature type="region of interest" description="Disordered" evidence="1">
    <location>
        <begin position="26"/>
        <end position="49"/>
    </location>
</feature>
<feature type="chain" id="PRO_5014688125" description="Cell surface protein" evidence="3">
    <location>
        <begin position="29"/>
        <end position="851"/>
    </location>
</feature>
<feature type="compositionally biased region" description="Basic and acidic residues" evidence="1">
    <location>
        <begin position="606"/>
        <end position="624"/>
    </location>
</feature>
<keyword evidence="2" id="KW-0812">Transmembrane</keyword>
<sequence>MESNLRKALAAGLAAATLSGGITMPAMADENANPPANGNGTTEQNPAVTPDIGELRDAKVYWRAGDNAANTRQPVAVDLTRATPAGTPGDPYTVEVDNNATVIEVDGYDTRKWTIGEQWDQTGACWTITITATPGGATWTVRLKRAAPDKTTADTFRKSYETAKAILGSDEAEDAYTSTTLGRLSSAADAAKPVYDTLATATENDIHAKQGLLDAAINGLEIANWTFDGQRLERNADGVWTLPDGKTWDGDPKDAKPITGGITGRRTTVAVKASETSATEPTLGVHVAKGDITGTDGANTFDIPYRHVTGAEITLDKTQFKYDKASDTWTAVGPNYRLDPKTNRPKDAPKNLVLSDGTSLPVEWGRPLLAKNDAQGRMWTATGHATGTLKGGEKVDVTVNASRDWSPTLTLTVERRAAGGDPTTIPTGIDLKDASASTDPITTTLPDLPYEAIGDQYAIAYTAGSDVTVTPGRTTLGDNGQRILTGTVTIAMEDGKTLDRAYTITQSFAKPARKTDNPGAALESIRVNGNTIEGWDPDILQYTITAGENDKVTVSPQAREGQTVKASDATLTAYTTVQHWTVTGANGDTRTYTVTLVRDHKTPTMDEAFTPKDAVDAGGKEEAPKPSTTDVKSHGYMLGGEYTAVADDSYRIPAGGVFAYESYAGQTVRVQTARDHGMTWKYTLGVLAPDNASYAGHSYEVTYITPDTTRAGLTGINVDGVPVAGFKPDTLEYDVPAANPERYVVTPLWDKQTGMSVTKHVDGATTTLTVVSADGLNTVTYTVHAKDAASLAQTGVGVAAIILAAITALFAGLGAVLAARRHGDDDTDDGKAQAGPGDPAAGHDGNDDADM</sequence>
<dbReference type="EMBL" id="CP021558">
    <property type="protein sequence ID" value="AUE03292.1"/>
    <property type="molecule type" value="Genomic_DNA"/>
</dbReference>
<feature type="transmembrane region" description="Helical" evidence="2">
    <location>
        <begin position="796"/>
        <end position="819"/>
    </location>
</feature>
<feature type="signal peptide" evidence="3">
    <location>
        <begin position="1"/>
        <end position="28"/>
    </location>
</feature>
<dbReference type="RefSeq" id="WP_106641550.1">
    <property type="nucleotide sequence ID" value="NZ_CP021558.1"/>
</dbReference>
<keyword evidence="2" id="KW-1133">Transmembrane helix</keyword>
<evidence type="ECO:0000256" key="1">
    <source>
        <dbReference type="SAM" id="MobiDB-lite"/>
    </source>
</evidence>
<name>A0A2K9B1Z0_BIFBR</name>
<evidence type="ECO:0000313" key="5">
    <source>
        <dbReference type="Proteomes" id="UP000232491"/>
    </source>
</evidence>
<evidence type="ECO:0008006" key="6">
    <source>
        <dbReference type="Google" id="ProtNLM"/>
    </source>
</evidence>
<accession>A0A2K9B1Z0</accession>
<protein>
    <recommendedName>
        <fullName evidence="6">Cell surface protein</fullName>
    </recommendedName>
</protein>
<feature type="compositionally biased region" description="Polar residues" evidence="1">
    <location>
        <begin position="34"/>
        <end position="47"/>
    </location>
</feature>
<feature type="region of interest" description="Disordered" evidence="1">
    <location>
        <begin position="821"/>
        <end position="851"/>
    </location>
</feature>
<proteinExistence type="predicted"/>
<gene>
    <name evidence="4" type="ORF">BB215W447A_1276</name>
</gene>
<organism evidence="4 5">
    <name type="scientific">Bifidobacterium breve</name>
    <dbReference type="NCBI Taxonomy" id="1685"/>
    <lineage>
        <taxon>Bacteria</taxon>
        <taxon>Bacillati</taxon>
        <taxon>Actinomycetota</taxon>
        <taxon>Actinomycetes</taxon>
        <taxon>Bifidobacteriales</taxon>
        <taxon>Bifidobacteriaceae</taxon>
        <taxon>Bifidobacterium</taxon>
    </lineage>
</organism>
<evidence type="ECO:0000256" key="2">
    <source>
        <dbReference type="SAM" id="Phobius"/>
    </source>
</evidence>
<feature type="region of interest" description="Disordered" evidence="1">
    <location>
        <begin position="606"/>
        <end position="631"/>
    </location>
</feature>
<evidence type="ECO:0000313" key="4">
    <source>
        <dbReference type="EMBL" id="AUE03292.1"/>
    </source>
</evidence>
<dbReference type="AlphaFoldDB" id="A0A2K9B1Z0"/>
<keyword evidence="2" id="KW-0472">Membrane</keyword>
<reference evidence="4 5" key="1">
    <citation type="submission" date="2017-05" db="EMBL/GenBank/DDBJ databases">
        <title>Comparative genomics and methylome analysis of the gut commensal Bifidobacterium breve.</title>
        <authorList>
            <person name="Bottacini F."/>
            <person name="Morrissey R."/>
            <person name="Roberts R.J."/>
            <person name="James K."/>
            <person name="van Breen J."/>
            <person name="Egan M."/>
            <person name="Lambert J."/>
            <person name="van Limpt K."/>
            <person name="Stanton C."/>
            <person name="Knol J."/>
            <person name="O' Connell Motherway M."/>
            <person name="van Sinderen D."/>
        </authorList>
    </citation>
    <scope>NUCLEOTIDE SEQUENCE [LARGE SCALE GENOMIC DNA]</scope>
    <source>
        <strain evidence="4 5">215W447a</strain>
    </source>
</reference>